<dbReference type="GO" id="GO:0015562">
    <property type="term" value="F:efflux transmembrane transporter activity"/>
    <property type="evidence" value="ECO:0007669"/>
    <property type="project" value="InterPro"/>
</dbReference>
<dbReference type="PANTHER" id="PTHR30026:SF20">
    <property type="entry name" value="OUTER MEMBRANE PROTEIN TOLC"/>
    <property type="match status" value="1"/>
</dbReference>
<comment type="subcellular location">
    <subcellularLocation>
        <location evidence="1">Cell outer membrane</location>
    </subcellularLocation>
</comment>
<evidence type="ECO:0008006" key="8">
    <source>
        <dbReference type="Google" id="ProtNLM"/>
    </source>
</evidence>
<evidence type="ECO:0000256" key="1">
    <source>
        <dbReference type="ARBA" id="ARBA00004442"/>
    </source>
</evidence>
<dbReference type="InterPro" id="IPR003423">
    <property type="entry name" value="OMP_efflux"/>
</dbReference>
<evidence type="ECO:0000313" key="7">
    <source>
        <dbReference type="EMBL" id="GAH49062.1"/>
    </source>
</evidence>
<comment type="caution">
    <text evidence="7">The sequence shown here is derived from an EMBL/GenBank/DDBJ whole genome shotgun (WGS) entry which is preliminary data.</text>
</comment>
<gene>
    <name evidence="7" type="ORF">S03H2_33556</name>
</gene>
<dbReference type="GO" id="GO:0015288">
    <property type="term" value="F:porin activity"/>
    <property type="evidence" value="ECO:0007669"/>
    <property type="project" value="TreeGrafter"/>
</dbReference>
<evidence type="ECO:0000256" key="2">
    <source>
        <dbReference type="ARBA" id="ARBA00022448"/>
    </source>
</evidence>
<evidence type="ECO:0000256" key="4">
    <source>
        <dbReference type="ARBA" id="ARBA00022692"/>
    </source>
</evidence>
<accession>X1FVP2</accession>
<evidence type="ECO:0000256" key="6">
    <source>
        <dbReference type="ARBA" id="ARBA00023237"/>
    </source>
</evidence>
<keyword evidence="5" id="KW-0472">Membrane</keyword>
<dbReference type="EMBL" id="BARU01020430">
    <property type="protein sequence ID" value="GAH49062.1"/>
    <property type="molecule type" value="Genomic_DNA"/>
</dbReference>
<reference evidence="7" key="1">
    <citation type="journal article" date="2014" name="Front. Microbiol.">
        <title>High frequency of phylogenetically diverse reductive dehalogenase-homologous genes in deep subseafloor sedimentary metagenomes.</title>
        <authorList>
            <person name="Kawai M."/>
            <person name="Futagami T."/>
            <person name="Toyoda A."/>
            <person name="Takaki Y."/>
            <person name="Nishi S."/>
            <person name="Hori S."/>
            <person name="Arai W."/>
            <person name="Tsubouchi T."/>
            <person name="Morono Y."/>
            <person name="Uchiyama I."/>
            <person name="Ito T."/>
            <person name="Fujiyama A."/>
            <person name="Inagaki F."/>
            <person name="Takami H."/>
        </authorList>
    </citation>
    <scope>NUCLEOTIDE SEQUENCE</scope>
    <source>
        <strain evidence="7">Expedition CK06-06</strain>
    </source>
</reference>
<dbReference type="Gene3D" id="1.20.1600.10">
    <property type="entry name" value="Outer membrane efflux proteins (OEP)"/>
    <property type="match status" value="1"/>
</dbReference>
<dbReference type="GO" id="GO:1990281">
    <property type="term" value="C:efflux pump complex"/>
    <property type="evidence" value="ECO:0007669"/>
    <property type="project" value="TreeGrafter"/>
</dbReference>
<name>X1FVP2_9ZZZZ</name>
<proteinExistence type="predicted"/>
<keyword evidence="2" id="KW-0813">Transport</keyword>
<protein>
    <recommendedName>
        <fullName evidence="8">TolC family protein</fullName>
    </recommendedName>
</protein>
<keyword evidence="4" id="KW-0812">Transmembrane</keyword>
<dbReference type="SUPFAM" id="SSF56954">
    <property type="entry name" value="Outer membrane efflux proteins (OEP)"/>
    <property type="match status" value="1"/>
</dbReference>
<keyword evidence="6" id="KW-0998">Cell outer membrane</keyword>
<dbReference type="AlphaFoldDB" id="X1FVP2"/>
<dbReference type="InterPro" id="IPR051906">
    <property type="entry name" value="TolC-like"/>
</dbReference>
<organism evidence="7">
    <name type="scientific">marine sediment metagenome</name>
    <dbReference type="NCBI Taxonomy" id="412755"/>
    <lineage>
        <taxon>unclassified sequences</taxon>
        <taxon>metagenomes</taxon>
        <taxon>ecological metagenomes</taxon>
    </lineage>
</organism>
<dbReference type="GO" id="GO:0009279">
    <property type="term" value="C:cell outer membrane"/>
    <property type="evidence" value="ECO:0007669"/>
    <property type="project" value="UniProtKB-SubCell"/>
</dbReference>
<evidence type="ECO:0000256" key="3">
    <source>
        <dbReference type="ARBA" id="ARBA00022452"/>
    </source>
</evidence>
<keyword evidence="3" id="KW-1134">Transmembrane beta strand</keyword>
<dbReference type="PANTHER" id="PTHR30026">
    <property type="entry name" value="OUTER MEMBRANE PROTEIN TOLC"/>
    <property type="match status" value="1"/>
</dbReference>
<feature type="non-terminal residue" evidence="7">
    <location>
        <position position="275"/>
    </location>
</feature>
<sequence>MQNVRKYILIHHISREEKMRKKVISFSVILVFLSLGPLFAQEREGQKIVLSGVIQKALKENPKIKAAEEEWRAALEKVPQAKSLPDPMLRYSFFGQRVETRLGPQRNKFSLSQRFPFFGKLSLKGEIAQSHASMLEEKYGAVKADIELKVKKAFFSLYWLDYAIKISQEEKEVLQRLARIAGIKYETGTSSQQDVLKAQLEISKVLDKILTLKQMRKAAAAGLNSLLNRQPDVYMGEVEEYKVPEFQYELEDLYRWAKENRPELKKIQRRANSGL</sequence>
<evidence type="ECO:0000256" key="5">
    <source>
        <dbReference type="ARBA" id="ARBA00023136"/>
    </source>
</evidence>
<dbReference type="Pfam" id="PF02321">
    <property type="entry name" value="OEP"/>
    <property type="match status" value="1"/>
</dbReference>